<feature type="transmembrane region" description="Helical" evidence="1">
    <location>
        <begin position="20"/>
        <end position="40"/>
    </location>
</feature>
<keyword evidence="3" id="KW-1185">Reference proteome</keyword>
<dbReference type="Proteomes" id="UP001187343">
    <property type="component" value="Unassembled WGS sequence"/>
</dbReference>
<proteinExistence type="predicted"/>
<keyword evidence="1" id="KW-0472">Membrane</keyword>
<reference evidence="2" key="1">
    <citation type="submission" date="2023-08" db="EMBL/GenBank/DDBJ databases">
        <title>Chromosome-level Genome Assembly of mud carp (Cirrhinus molitorella).</title>
        <authorList>
            <person name="Liu H."/>
        </authorList>
    </citation>
    <scope>NUCLEOTIDE SEQUENCE</scope>
    <source>
        <strain evidence="2">Prfri</strain>
        <tissue evidence="2">Muscle</tissue>
    </source>
</reference>
<dbReference type="EMBL" id="JAUYZG010000025">
    <property type="protein sequence ID" value="KAK2867300.1"/>
    <property type="molecule type" value="Genomic_DNA"/>
</dbReference>
<dbReference type="AlphaFoldDB" id="A0AA88THT6"/>
<name>A0AA88THT6_9TELE</name>
<sequence length="89" mass="9412">MGTQGVAFDLLFHDLPGMSFLLTLPPLLLLAHWLSAAGLMTRTARTEHARAVTSFKASALSSRGCHGDDFANGPPKMSAALPSALFNLC</sequence>
<organism evidence="2 3">
    <name type="scientific">Cirrhinus molitorella</name>
    <name type="common">mud carp</name>
    <dbReference type="NCBI Taxonomy" id="172907"/>
    <lineage>
        <taxon>Eukaryota</taxon>
        <taxon>Metazoa</taxon>
        <taxon>Chordata</taxon>
        <taxon>Craniata</taxon>
        <taxon>Vertebrata</taxon>
        <taxon>Euteleostomi</taxon>
        <taxon>Actinopterygii</taxon>
        <taxon>Neopterygii</taxon>
        <taxon>Teleostei</taxon>
        <taxon>Ostariophysi</taxon>
        <taxon>Cypriniformes</taxon>
        <taxon>Cyprinidae</taxon>
        <taxon>Labeoninae</taxon>
        <taxon>Labeonini</taxon>
        <taxon>Cirrhinus</taxon>
    </lineage>
</organism>
<evidence type="ECO:0000313" key="3">
    <source>
        <dbReference type="Proteomes" id="UP001187343"/>
    </source>
</evidence>
<evidence type="ECO:0000256" key="1">
    <source>
        <dbReference type="SAM" id="Phobius"/>
    </source>
</evidence>
<keyword evidence="1" id="KW-1133">Transmembrane helix</keyword>
<comment type="caution">
    <text evidence="2">The sequence shown here is derived from an EMBL/GenBank/DDBJ whole genome shotgun (WGS) entry which is preliminary data.</text>
</comment>
<gene>
    <name evidence="2" type="ORF">Q8A67_025417</name>
</gene>
<evidence type="ECO:0000313" key="2">
    <source>
        <dbReference type="EMBL" id="KAK2867300.1"/>
    </source>
</evidence>
<keyword evidence="1" id="KW-0812">Transmembrane</keyword>
<accession>A0AA88THT6</accession>
<protein>
    <submittedName>
        <fullName evidence="2">Uncharacterized protein</fullName>
    </submittedName>
</protein>